<dbReference type="AlphaFoldDB" id="A0A5B7G0V3"/>
<dbReference type="EMBL" id="VSRR010011633">
    <property type="protein sequence ID" value="MPC53451.1"/>
    <property type="molecule type" value="Genomic_DNA"/>
</dbReference>
<sequence>MHLLHLDAALYSNQHIAILTFPSPCAPDPHHHGNTLLAFIIFSLPLQSIFPPCPAGWRWRVSRDTGLGDTKPAASVPSPGMCPHLMLHLIPYTVRRETLIRSLTTENPIITLIDATPATRHRRGRRGEVR</sequence>
<accession>A0A5B7G0V3</accession>
<gene>
    <name evidence="1" type="ORF">E2C01_047343</name>
</gene>
<organism evidence="1 2">
    <name type="scientific">Portunus trituberculatus</name>
    <name type="common">Swimming crab</name>
    <name type="synonym">Neptunus trituberculatus</name>
    <dbReference type="NCBI Taxonomy" id="210409"/>
    <lineage>
        <taxon>Eukaryota</taxon>
        <taxon>Metazoa</taxon>
        <taxon>Ecdysozoa</taxon>
        <taxon>Arthropoda</taxon>
        <taxon>Crustacea</taxon>
        <taxon>Multicrustacea</taxon>
        <taxon>Malacostraca</taxon>
        <taxon>Eumalacostraca</taxon>
        <taxon>Eucarida</taxon>
        <taxon>Decapoda</taxon>
        <taxon>Pleocyemata</taxon>
        <taxon>Brachyura</taxon>
        <taxon>Eubrachyura</taxon>
        <taxon>Portunoidea</taxon>
        <taxon>Portunidae</taxon>
        <taxon>Portuninae</taxon>
        <taxon>Portunus</taxon>
    </lineage>
</organism>
<evidence type="ECO:0000313" key="2">
    <source>
        <dbReference type="Proteomes" id="UP000324222"/>
    </source>
</evidence>
<name>A0A5B7G0V3_PORTR</name>
<comment type="caution">
    <text evidence="1">The sequence shown here is derived from an EMBL/GenBank/DDBJ whole genome shotgun (WGS) entry which is preliminary data.</text>
</comment>
<evidence type="ECO:0000313" key="1">
    <source>
        <dbReference type="EMBL" id="MPC53451.1"/>
    </source>
</evidence>
<proteinExistence type="predicted"/>
<keyword evidence="2" id="KW-1185">Reference proteome</keyword>
<reference evidence="1 2" key="1">
    <citation type="submission" date="2019-05" db="EMBL/GenBank/DDBJ databases">
        <title>Another draft genome of Portunus trituberculatus and its Hox gene families provides insights of decapod evolution.</title>
        <authorList>
            <person name="Jeong J.-H."/>
            <person name="Song I."/>
            <person name="Kim S."/>
            <person name="Choi T."/>
            <person name="Kim D."/>
            <person name="Ryu S."/>
            <person name="Kim W."/>
        </authorList>
    </citation>
    <scope>NUCLEOTIDE SEQUENCE [LARGE SCALE GENOMIC DNA]</scope>
    <source>
        <tissue evidence="1">Muscle</tissue>
    </source>
</reference>
<protein>
    <submittedName>
        <fullName evidence="1">Uncharacterized protein</fullName>
    </submittedName>
</protein>
<dbReference type="Proteomes" id="UP000324222">
    <property type="component" value="Unassembled WGS sequence"/>
</dbReference>